<reference evidence="16 17" key="1">
    <citation type="submission" date="2020-03" db="EMBL/GenBank/DDBJ databases">
        <title>Nocardioides sp. nov., isolated from fish.</title>
        <authorList>
            <person name="Hyun D.-W."/>
            <person name="Bae J.-W."/>
        </authorList>
    </citation>
    <scope>NUCLEOTIDE SEQUENCE [LARGE SCALE GENOMIC DNA]</scope>
    <source>
        <strain evidence="16 17">HDW12A</strain>
    </source>
</reference>
<dbReference type="KEGG" id="npi:G7071_11655"/>
<evidence type="ECO:0000256" key="6">
    <source>
        <dbReference type="ARBA" id="ARBA00022552"/>
    </source>
</evidence>
<dbReference type="Proteomes" id="UP000502035">
    <property type="component" value="Chromosome"/>
</dbReference>
<keyword evidence="17" id="KW-1185">Reference proteome</keyword>
<evidence type="ECO:0000256" key="11">
    <source>
        <dbReference type="ARBA" id="ARBA00033196"/>
    </source>
</evidence>
<dbReference type="InterPro" id="IPR029028">
    <property type="entry name" value="Alpha/beta_knot_MTases"/>
</dbReference>
<dbReference type="InterPro" id="IPR006700">
    <property type="entry name" value="RsmE"/>
</dbReference>
<evidence type="ECO:0000256" key="9">
    <source>
        <dbReference type="ARBA" id="ARBA00022691"/>
    </source>
</evidence>
<dbReference type="GO" id="GO:0070042">
    <property type="term" value="F:rRNA (uridine-N3-)-methyltransferase activity"/>
    <property type="evidence" value="ECO:0007669"/>
    <property type="project" value="TreeGrafter"/>
</dbReference>
<dbReference type="PANTHER" id="PTHR30027:SF3">
    <property type="entry name" value="16S RRNA (URACIL(1498)-N(3))-METHYLTRANSFERASE"/>
    <property type="match status" value="1"/>
</dbReference>
<comment type="similarity">
    <text evidence="2">Belongs to the RNA methyltransferase RsmE family.</text>
</comment>
<dbReference type="Pfam" id="PF04452">
    <property type="entry name" value="Methyltrans_RNA"/>
    <property type="match status" value="1"/>
</dbReference>
<evidence type="ECO:0000256" key="2">
    <source>
        <dbReference type="ARBA" id="ARBA00005528"/>
    </source>
</evidence>
<dbReference type="SUPFAM" id="SSF75217">
    <property type="entry name" value="alpha/beta knot"/>
    <property type="match status" value="1"/>
</dbReference>
<dbReference type="InterPro" id="IPR029026">
    <property type="entry name" value="tRNA_m1G_MTases_N"/>
</dbReference>
<dbReference type="InterPro" id="IPR046886">
    <property type="entry name" value="RsmE_MTase_dom"/>
</dbReference>
<evidence type="ECO:0000259" key="15">
    <source>
        <dbReference type="Pfam" id="PF20260"/>
    </source>
</evidence>
<evidence type="ECO:0000256" key="7">
    <source>
        <dbReference type="ARBA" id="ARBA00022603"/>
    </source>
</evidence>
<dbReference type="Gene3D" id="2.40.240.20">
    <property type="entry name" value="Hypothetical PUA domain-like, domain 1"/>
    <property type="match status" value="1"/>
</dbReference>
<evidence type="ECO:0000256" key="1">
    <source>
        <dbReference type="ARBA" id="ARBA00004496"/>
    </source>
</evidence>
<comment type="subcellular location">
    <subcellularLocation>
        <location evidence="1">Cytoplasm</location>
    </subcellularLocation>
</comment>
<dbReference type="SUPFAM" id="SSF88697">
    <property type="entry name" value="PUA domain-like"/>
    <property type="match status" value="1"/>
</dbReference>
<feature type="region of interest" description="Disordered" evidence="13">
    <location>
        <begin position="243"/>
        <end position="283"/>
    </location>
</feature>
<feature type="domain" description="Ribosomal RNA small subunit methyltransferase E PUA-like" evidence="15">
    <location>
        <begin position="22"/>
        <end position="64"/>
    </location>
</feature>
<feature type="compositionally biased region" description="Low complexity" evidence="13">
    <location>
        <begin position="260"/>
        <end position="276"/>
    </location>
</feature>
<dbReference type="Pfam" id="PF20260">
    <property type="entry name" value="PUA_4"/>
    <property type="match status" value="1"/>
</dbReference>
<dbReference type="GO" id="GO:0005737">
    <property type="term" value="C:cytoplasm"/>
    <property type="evidence" value="ECO:0007669"/>
    <property type="project" value="UniProtKB-SubCell"/>
</dbReference>
<evidence type="ECO:0000256" key="13">
    <source>
        <dbReference type="SAM" id="MobiDB-lite"/>
    </source>
</evidence>
<evidence type="ECO:0000256" key="10">
    <source>
        <dbReference type="ARBA" id="ARBA00025699"/>
    </source>
</evidence>
<dbReference type="GO" id="GO:0070475">
    <property type="term" value="P:rRNA base methylation"/>
    <property type="evidence" value="ECO:0007669"/>
    <property type="project" value="TreeGrafter"/>
</dbReference>
<dbReference type="CDD" id="cd18084">
    <property type="entry name" value="RsmE-like"/>
    <property type="match status" value="1"/>
</dbReference>
<comment type="catalytic activity">
    <reaction evidence="12">
        <text>uridine(1498) in 16S rRNA + S-adenosyl-L-methionine = N(3)-methyluridine(1498) in 16S rRNA + S-adenosyl-L-homocysteine + H(+)</text>
        <dbReference type="Rhea" id="RHEA:42920"/>
        <dbReference type="Rhea" id="RHEA-COMP:10283"/>
        <dbReference type="Rhea" id="RHEA-COMP:10284"/>
        <dbReference type="ChEBI" id="CHEBI:15378"/>
        <dbReference type="ChEBI" id="CHEBI:57856"/>
        <dbReference type="ChEBI" id="CHEBI:59789"/>
        <dbReference type="ChEBI" id="CHEBI:65315"/>
        <dbReference type="ChEBI" id="CHEBI:74502"/>
        <dbReference type="EC" id="2.1.1.193"/>
    </reaction>
</comment>
<dbReference type="EMBL" id="CP049866">
    <property type="protein sequence ID" value="QIK75995.1"/>
    <property type="molecule type" value="Genomic_DNA"/>
</dbReference>
<evidence type="ECO:0000256" key="4">
    <source>
        <dbReference type="ARBA" id="ARBA00013673"/>
    </source>
</evidence>
<keyword evidence="9" id="KW-0949">S-adenosyl-L-methionine</keyword>
<dbReference type="AlphaFoldDB" id="A0A6G7YGQ3"/>
<dbReference type="InterPro" id="IPR015947">
    <property type="entry name" value="PUA-like_sf"/>
</dbReference>
<evidence type="ECO:0000256" key="3">
    <source>
        <dbReference type="ARBA" id="ARBA00012328"/>
    </source>
</evidence>
<evidence type="ECO:0000256" key="12">
    <source>
        <dbReference type="ARBA" id="ARBA00047944"/>
    </source>
</evidence>
<gene>
    <name evidence="16" type="ORF">G7071_11655</name>
</gene>
<keyword evidence="7 16" id="KW-0489">Methyltransferase</keyword>
<accession>A0A6G7YGQ3</accession>
<dbReference type="NCBIfam" id="TIGR00046">
    <property type="entry name" value="RsmE family RNA methyltransferase"/>
    <property type="match status" value="1"/>
</dbReference>
<sequence>MSLPVHLVDDLRGAAVGSTVEVTGDEAHHAVAVRRLRIGEEVVLTDGAGHRVVGVVASTGKRVFTATVSSAEVVARPEPSFTVVQALPKGDRGELAAEVLTEIGVETIVPWAASRSVAVWKGERAVKAHAKWQATAREAAKQSRRSWLPSVASLTSTAEVSGLIAAADLALVLHEEATTSLASLTLPTGGVVVVVVGPEGGVSPDELATFEAAGAVAVRLGAEVLRTSTAGLAAVSALLARTPAGTESSRVGPGYSTVKSLVSSSGPEPSVPPDGSAVRARKV</sequence>
<protein>
    <recommendedName>
        <fullName evidence="4">Ribosomal RNA small subunit methyltransferase E</fullName>
        <ecNumber evidence="3">2.1.1.193</ecNumber>
    </recommendedName>
    <alternativeName>
        <fullName evidence="11">16S rRNA m3U1498 methyltransferase</fullName>
    </alternativeName>
</protein>
<comment type="function">
    <text evidence="10">Specifically methylates the N3 position of the uracil ring of uridine 1498 (m3U1498) in 16S rRNA. Acts on the fully assembled 30S ribosomal subunit.</text>
</comment>
<dbReference type="PANTHER" id="PTHR30027">
    <property type="entry name" value="RIBOSOMAL RNA SMALL SUBUNIT METHYLTRANSFERASE E"/>
    <property type="match status" value="1"/>
</dbReference>
<evidence type="ECO:0000256" key="5">
    <source>
        <dbReference type="ARBA" id="ARBA00022490"/>
    </source>
</evidence>
<evidence type="ECO:0000259" key="14">
    <source>
        <dbReference type="Pfam" id="PF04452"/>
    </source>
</evidence>
<organism evidence="16 17">
    <name type="scientific">Nocardioides piscis</name>
    <dbReference type="NCBI Taxonomy" id="2714938"/>
    <lineage>
        <taxon>Bacteria</taxon>
        <taxon>Bacillati</taxon>
        <taxon>Actinomycetota</taxon>
        <taxon>Actinomycetes</taxon>
        <taxon>Propionibacteriales</taxon>
        <taxon>Nocardioidaceae</taxon>
        <taxon>Nocardioides</taxon>
    </lineage>
</organism>
<dbReference type="RefSeq" id="WP_166318878.1">
    <property type="nucleotide sequence ID" value="NZ_CP049866.1"/>
</dbReference>
<dbReference type="InterPro" id="IPR046887">
    <property type="entry name" value="RsmE_PUA-like"/>
</dbReference>
<evidence type="ECO:0000313" key="17">
    <source>
        <dbReference type="Proteomes" id="UP000502035"/>
    </source>
</evidence>
<feature type="domain" description="Ribosomal RNA small subunit methyltransferase E methyltransferase" evidence="14">
    <location>
        <begin position="79"/>
        <end position="238"/>
    </location>
</feature>
<dbReference type="EC" id="2.1.1.193" evidence="3"/>
<proteinExistence type="inferred from homology"/>
<name>A0A6G7YGQ3_9ACTN</name>
<dbReference type="FunFam" id="3.40.1280.10:FF:000023">
    <property type="entry name" value="Ribosomal RNA small subunit methyltransferase E"/>
    <property type="match status" value="1"/>
</dbReference>
<keyword evidence="8 16" id="KW-0808">Transferase</keyword>
<evidence type="ECO:0000313" key="16">
    <source>
        <dbReference type="EMBL" id="QIK75995.1"/>
    </source>
</evidence>
<keyword evidence="5" id="KW-0963">Cytoplasm</keyword>
<dbReference type="NCBIfam" id="NF008693">
    <property type="entry name" value="PRK11713.2-3"/>
    <property type="match status" value="1"/>
</dbReference>
<evidence type="ECO:0000256" key="8">
    <source>
        <dbReference type="ARBA" id="ARBA00022679"/>
    </source>
</evidence>
<dbReference type="Gene3D" id="3.40.1280.10">
    <property type="match status" value="1"/>
</dbReference>
<keyword evidence="6" id="KW-0698">rRNA processing</keyword>